<dbReference type="InterPro" id="IPR001086">
    <property type="entry name" value="Preph_deHydtase"/>
</dbReference>
<dbReference type="Pfam" id="PF26213">
    <property type="entry name" value="TYRAAT1_C"/>
    <property type="match status" value="1"/>
</dbReference>
<dbReference type="CDD" id="cd13631">
    <property type="entry name" value="PBP2_Ct-PDT_like"/>
    <property type="match status" value="1"/>
</dbReference>
<keyword evidence="3" id="KW-0584">Phenylalanine biosynthesis</keyword>
<dbReference type="SUPFAM" id="SSF53850">
    <property type="entry name" value="Periplasmic binding protein-like II"/>
    <property type="match status" value="1"/>
</dbReference>
<dbReference type="PROSITE" id="PS51671">
    <property type="entry name" value="ACT"/>
    <property type="match status" value="1"/>
</dbReference>
<feature type="chain" id="PRO_5031170193" description="Prephenate dehydratase" evidence="8">
    <location>
        <begin position="20"/>
        <end position="806"/>
    </location>
</feature>
<dbReference type="EMBL" id="HBNS01006465">
    <property type="protein sequence ID" value="CAE4588616.1"/>
    <property type="molecule type" value="Transcribed_RNA"/>
</dbReference>
<dbReference type="InterPro" id="IPR036291">
    <property type="entry name" value="NAD(P)-bd_dom_sf"/>
</dbReference>
<gene>
    <name evidence="11" type="ORF">DBRI00130_LOCUS5230</name>
</gene>
<dbReference type="InterPro" id="IPR059064">
    <property type="entry name" value="TYRAAT2_C"/>
</dbReference>
<evidence type="ECO:0000256" key="6">
    <source>
        <dbReference type="SAM" id="Coils"/>
    </source>
</evidence>
<feature type="coiled-coil region" evidence="6">
    <location>
        <begin position="723"/>
        <end position="775"/>
    </location>
</feature>
<evidence type="ECO:0000256" key="7">
    <source>
        <dbReference type="SAM" id="MobiDB-lite"/>
    </source>
</evidence>
<evidence type="ECO:0008006" key="12">
    <source>
        <dbReference type="Google" id="ProtNLM"/>
    </source>
</evidence>
<keyword evidence="8" id="KW-0732">Signal</keyword>
<feature type="signal peptide" evidence="8">
    <location>
        <begin position="1"/>
        <end position="19"/>
    </location>
</feature>
<evidence type="ECO:0000256" key="4">
    <source>
        <dbReference type="ARBA" id="ARBA00023239"/>
    </source>
</evidence>
<dbReference type="Gene3D" id="3.40.190.10">
    <property type="entry name" value="Periplasmic binding protein-like II"/>
    <property type="match status" value="2"/>
</dbReference>
<dbReference type="GO" id="GO:0005737">
    <property type="term" value="C:cytoplasm"/>
    <property type="evidence" value="ECO:0007669"/>
    <property type="project" value="TreeGrafter"/>
</dbReference>
<feature type="region of interest" description="Disordered" evidence="7">
    <location>
        <begin position="784"/>
        <end position="806"/>
    </location>
</feature>
<dbReference type="Pfam" id="PF00800">
    <property type="entry name" value="PDT"/>
    <property type="match status" value="1"/>
</dbReference>
<evidence type="ECO:0000256" key="3">
    <source>
        <dbReference type="ARBA" id="ARBA00023222"/>
    </source>
</evidence>
<evidence type="ECO:0000259" key="9">
    <source>
        <dbReference type="PROSITE" id="PS51171"/>
    </source>
</evidence>
<dbReference type="GO" id="GO:0004664">
    <property type="term" value="F:prephenate dehydratase activity"/>
    <property type="evidence" value="ECO:0007669"/>
    <property type="project" value="InterPro"/>
</dbReference>
<dbReference type="InterPro" id="IPR018528">
    <property type="entry name" value="Preph_deHydtase_CS"/>
</dbReference>
<dbReference type="PANTHER" id="PTHR21022">
    <property type="entry name" value="PREPHENATE DEHYDRATASE P PROTEIN"/>
    <property type="match status" value="1"/>
</dbReference>
<dbReference type="InterPro" id="IPR002912">
    <property type="entry name" value="ACT_dom"/>
</dbReference>
<organism evidence="11">
    <name type="scientific">Ditylum brightwellii</name>
    <dbReference type="NCBI Taxonomy" id="49249"/>
    <lineage>
        <taxon>Eukaryota</taxon>
        <taxon>Sar</taxon>
        <taxon>Stramenopiles</taxon>
        <taxon>Ochrophyta</taxon>
        <taxon>Bacillariophyta</taxon>
        <taxon>Mediophyceae</taxon>
        <taxon>Lithodesmiophycidae</taxon>
        <taxon>Lithodesmiales</taxon>
        <taxon>Lithodesmiaceae</taxon>
        <taxon>Ditylum</taxon>
    </lineage>
</organism>
<dbReference type="CDD" id="cd04905">
    <property type="entry name" value="ACT_CM-PDT"/>
    <property type="match status" value="1"/>
</dbReference>
<feature type="compositionally biased region" description="Basic and acidic residues" evidence="7">
    <location>
        <begin position="785"/>
        <end position="806"/>
    </location>
</feature>
<dbReference type="AlphaFoldDB" id="A0A7S4VK81"/>
<evidence type="ECO:0000256" key="8">
    <source>
        <dbReference type="SAM" id="SignalP"/>
    </source>
</evidence>
<keyword evidence="1" id="KW-0028">Amino-acid biosynthesis</keyword>
<evidence type="ECO:0000256" key="1">
    <source>
        <dbReference type="ARBA" id="ARBA00022605"/>
    </source>
</evidence>
<protein>
    <recommendedName>
        <fullName evidence="12">Prephenate dehydratase</fullName>
    </recommendedName>
</protein>
<evidence type="ECO:0000313" key="11">
    <source>
        <dbReference type="EMBL" id="CAE4588616.1"/>
    </source>
</evidence>
<dbReference type="SUPFAM" id="SSF55021">
    <property type="entry name" value="ACT-like"/>
    <property type="match status" value="1"/>
</dbReference>
<proteinExistence type="predicted"/>
<evidence type="ECO:0000259" key="10">
    <source>
        <dbReference type="PROSITE" id="PS51671"/>
    </source>
</evidence>
<comment type="pathway">
    <text evidence="5">Amino-acid biosynthesis.</text>
</comment>
<keyword evidence="2" id="KW-0057">Aromatic amino acid biosynthesis</keyword>
<dbReference type="Gene3D" id="3.40.50.720">
    <property type="entry name" value="NAD(P)-binding Rossmann-like Domain"/>
    <property type="match status" value="1"/>
</dbReference>
<feature type="domain" description="ACT" evidence="10">
    <location>
        <begin position="263"/>
        <end position="364"/>
    </location>
</feature>
<dbReference type="SUPFAM" id="SSF51735">
    <property type="entry name" value="NAD(P)-binding Rossmann-fold domains"/>
    <property type="match status" value="1"/>
</dbReference>
<keyword evidence="6" id="KW-0175">Coiled coil</keyword>
<feature type="region of interest" description="Disordered" evidence="7">
    <location>
        <begin position="36"/>
        <end position="60"/>
    </location>
</feature>
<keyword evidence="4" id="KW-0456">Lyase</keyword>
<dbReference type="InterPro" id="IPR045865">
    <property type="entry name" value="ACT-like_dom_sf"/>
</dbReference>
<evidence type="ECO:0000256" key="2">
    <source>
        <dbReference type="ARBA" id="ARBA00023141"/>
    </source>
</evidence>
<name>A0A7S4VK81_9STRA</name>
<dbReference type="PANTHER" id="PTHR21022:SF19">
    <property type="entry name" value="PREPHENATE DEHYDRATASE-RELATED"/>
    <property type="match status" value="1"/>
</dbReference>
<reference evidence="11" key="1">
    <citation type="submission" date="2021-01" db="EMBL/GenBank/DDBJ databases">
        <authorList>
            <person name="Corre E."/>
            <person name="Pelletier E."/>
            <person name="Niang G."/>
            <person name="Scheremetjew M."/>
            <person name="Finn R."/>
            <person name="Kale V."/>
            <person name="Holt S."/>
            <person name="Cochrane G."/>
            <person name="Meng A."/>
            <person name="Brown T."/>
            <person name="Cohen L."/>
        </authorList>
    </citation>
    <scope>NUCLEOTIDE SEQUENCE</scope>
    <source>
        <strain evidence="11">GSO104</strain>
    </source>
</reference>
<dbReference type="GO" id="GO:0009094">
    <property type="term" value="P:L-phenylalanine biosynthetic process"/>
    <property type="evidence" value="ECO:0007669"/>
    <property type="project" value="UniProtKB-KW"/>
</dbReference>
<evidence type="ECO:0000256" key="5">
    <source>
        <dbReference type="ARBA" id="ARBA00029440"/>
    </source>
</evidence>
<dbReference type="Gene3D" id="3.30.70.260">
    <property type="match status" value="1"/>
</dbReference>
<dbReference type="PROSITE" id="PS51171">
    <property type="entry name" value="PREPHENATE_DEHYDR_3"/>
    <property type="match status" value="1"/>
</dbReference>
<dbReference type="PROSITE" id="PS00857">
    <property type="entry name" value="PREPHENATE_DEHYDR_1"/>
    <property type="match status" value="1"/>
</dbReference>
<feature type="domain" description="Prephenate dehydratase" evidence="9">
    <location>
        <begin position="64"/>
        <end position="247"/>
    </location>
</feature>
<accession>A0A7S4VK81</accession>
<sequence>MRPIVFISLASLLWKVTNAALPGGALNLGTGIVSSTSTVSSSDGSLTAKGTDPISGGGPRKPVRIAYQGEPGAYSECSLRELLGPHVTSVGRPNFEACYRAVASRECDYAFVPVENSLGGSIHENYDLMLRYDLSVVAEHEFRVHHCLLVKPGVKKSAIKYAVSHPQALAQCDNYLRSLGITPVPMYDTAGSAKILSEGVGLPDKCTPENTAAIASDLAGKTYRLNCLEKGIEDDDVNFTRFLLLSRTGIVQHLNPKIPSKTSIVFTLPDSAGALYKALACFALRDIDFSKIESRPTAASLLNYLKFRSQQAHGRKARQRSGSPRFRYCFYLDFLASEVDEISQNALHHLNEQSDYLRILGSYPQKSRLVGPIAAAVEELKNSNNQLSSEEVSLSTLPSDEDDEKKKLNIGIIGYGVFGEFLSKQLVKKHKVSCIDPFDKVSSCDFPEFLLYFCNLFNYVYACCMCMIQTLYMHAIIKFVLPRIVMTQCSFYIVMCLWSSTNAYLHGSSSSTTNTNITIITRHMKSKEAEEIGVDYYPMFDMMSFLSDLDVVIIAVPMIEFEDVVSKLPVDKLRGKLVVEVCPLNSHPKSVMLQNFGPDVDILCSNPMFGPSLSDNNESPSPVSWDGLPMIYEKVRIADMRRCDKFLSIFERERCQMVEMTAEQHDASTSDAEFVTHLTGRLLDRQLLPPTPVMSKEYAALCDVADMTAADSFDLFYGMFKYNSRAKDLLKKMRENIAKVERQLAAKEAYLAASAEMKNNDRKQLIEECKILLREVASSSNIAAKVEEKDGKPAESKITETSQKES</sequence>